<keyword evidence="5" id="KW-1185">Reference proteome</keyword>
<dbReference type="RefSeq" id="WP_202857647.1">
    <property type="nucleotide sequence ID" value="NZ_JAEUGD010000058.1"/>
</dbReference>
<protein>
    <submittedName>
        <fullName evidence="4">Hsp20/alpha crystallin family protein</fullName>
    </submittedName>
</protein>
<dbReference type="Proteomes" id="UP000614216">
    <property type="component" value="Unassembled WGS sequence"/>
</dbReference>
<dbReference type="Gene3D" id="2.60.40.790">
    <property type="match status" value="1"/>
</dbReference>
<comment type="caution">
    <text evidence="4">The sequence shown here is derived from an EMBL/GenBank/DDBJ whole genome shotgun (WGS) entry which is preliminary data.</text>
</comment>
<gene>
    <name evidence="4" type="ORF">JMN32_17480</name>
</gene>
<dbReference type="SUPFAM" id="SSF49764">
    <property type="entry name" value="HSP20-like chaperones"/>
    <property type="match status" value="1"/>
</dbReference>
<evidence type="ECO:0000259" key="3">
    <source>
        <dbReference type="PROSITE" id="PS01031"/>
    </source>
</evidence>
<feature type="domain" description="SHSP" evidence="3">
    <location>
        <begin position="32"/>
        <end position="145"/>
    </location>
</feature>
<sequence length="145" mass="16813">MSLLTRRTKDVLPGMRSNLMDLFDMDSFFSTPSRYSRVPAANIRETNDEFLVEIAAPGMTKKDFHVDVDNNILEINVEKEEQTEEQNKSYTRREFDYTSFYRSFDLPRTVQADDIKAEYESGILRVHLPKVPEAKGKPVKTIEIS</sequence>
<evidence type="ECO:0000313" key="5">
    <source>
        <dbReference type="Proteomes" id="UP000614216"/>
    </source>
</evidence>
<dbReference type="EMBL" id="JAEUGD010000058">
    <property type="protein sequence ID" value="MBL6448114.1"/>
    <property type="molecule type" value="Genomic_DNA"/>
</dbReference>
<dbReference type="InterPro" id="IPR002068">
    <property type="entry name" value="A-crystallin/Hsp20_dom"/>
</dbReference>
<evidence type="ECO:0000256" key="1">
    <source>
        <dbReference type="PROSITE-ProRule" id="PRU00285"/>
    </source>
</evidence>
<dbReference type="InterPro" id="IPR008978">
    <property type="entry name" value="HSP20-like_chaperone"/>
</dbReference>
<dbReference type="Pfam" id="PF00011">
    <property type="entry name" value="HSP20"/>
    <property type="match status" value="1"/>
</dbReference>
<name>A0A937KD56_9BACT</name>
<accession>A0A937KD56</accession>
<dbReference type="AlphaFoldDB" id="A0A937KD56"/>
<dbReference type="PANTHER" id="PTHR11527">
    <property type="entry name" value="HEAT-SHOCK PROTEIN 20 FAMILY MEMBER"/>
    <property type="match status" value="1"/>
</dbReference>
<dbReference type="PROSITE" id="PS01031">
    <property type="entry name" value="SHSP"/>
    <property type="match status" value="1"/>
</dbReference>
<dbReference type="InterPro" id="IPR031107">
    <property type="entry name" value="Small_HSP"/>
</dbReference>
<dbReference type="CDD" id="cd06464">
    <property type="entry name" value="ACD_sHsps-like"/>
    <property type="match status" value="1"/>
</dbReference>
<proteinExistence type="inferred from homology"/>
<evidence type="ECO:0000256" key="2">
    <source>
        <dbReference type="RuleBase" id="RU003616"/>
    </source>
</evidence>
<evidence type="ECO:0000313" key="4">
    <source>
        <dbReference type="EMBL" id="MBL6448114.1"/>
    </source>
</evidence>
<reference evidence="4" key="1">
    <citation type="submission" date="2021-01" db="EMBL/GenBank/DDBJ databases">
        <title>Fulvivirga kasyanovii gen. nov., sp nov., a novel member of the phylum Bacteroidetes isolated from seawater in a mussel farm.</title>
        <authorList>
            <person name="Zhao L.-H."/>
            <person name="Wang Z.-J."/>
        </authorList>
    </citation>
    <scope>NUCLEOTIDE SEQUENCE</scope>
    <source>
        <strain evidence="4">29W222</strain>
    </source>
</reference>
<organism evidence="4 5">
    <name type="scientific">Fulvivirga marina</name>
    <dbReference type="NCBI Taxonomy" id="2494733"/>
    <lineage>
        <taxon>Bacteria</taxon>
        <taxon>Pseudomonadati</taxon>
        <taxon>Bacteroidota</taxon>
        <taxon>Cytophagia</taxon>
        <taxon>Cytophagales</taxon>
        <taxon>Fulvivirgaceae</taxon>
        <taxon>Fulvivirga</taxon>
    </lineage>
</organism>
<comment type="similarity">
    <text evidence="1 2">Belongs to the small heat shock protein (HSP20) family.</text>
</comment>